<feature type="compositionally biased region" description="Polar residues" evidence="1">
    <location>
        <begin position="300"/>
        <end position="313"/>
    </location>
</feature>
<gene>
    <name evidence="2" type="ORF">NCTC10696_05168</name>
</gene>
<accession>A0AAX3IHE0</accession>
<dbReference type="EMBL" id="LR590482">
    <property type="protein sequence ID" value="VTR04739.1"/>
    <property type="molecule type" value="Genomic_DNA"/>
</dbReference>
<evidence type="ECO:0000313" key="3">
    <source>
        <dbReference type="Proteomes" id="UP000306562"/>
    </source>
</evidence>
<proteinExistence type="predicted"/>
<reference evidence="2 3" key="1">
    <citation type="submission" date="2019-05" db="EMBL/GenBank/DDBJ databases">
        <authorList>
            <consortium name="Pathogen Informatics"/>
        </authorList>
    </citation>
    <scope>NUCLEOTIDE SEQUENCE [LARGE SCALE GENOMIC DNA]</scope>
    <source>
        <strain evidence="2 3">NCTC10696</strain>
    </source>
</reference>
<evidence type="ECO:0008006" key="4">
    <source>
        <dbReference type="Google" id="ProtNLM"/>
    </source>
</evidence>
<feature type="region of interest" description="Disordered" evidence="1">
    <location>
        <begin position="296"/>
        <end position="317"/>
    </location>
</feature>
<evidence type="ECO:0000313" key="2">
    <source>
        <dbReference type="EMBL" id="VTR04739.1"/>
    </source>
</evidence>
<dbReference type="AlphaFoldDB" id="A0AAX3IHE0"/>
<protein>
    <recommendedName>
        <fullName evidence="4">Large polyvalent protein-associated domain-containing protein</fullName>
    </recommendedName>
</protein>
<sequence length="497" mass="55940">MLKRGKQVEETNLRCEKNKGTCGFFFLRIILGLRNGIIKALTNKSKMKFIDKIKDNLKEVFGGKKDGGFTENTVDVLQSFQDADSTPSVINDLPENQEQYSDDILKAFAEESKTFGMGSNSQTKYDYLTDTDGAFRDKVIASINVKRVPESELAKSPENSMVEAKDYLAELKVILEKYNMSIMEFSNSKIKIADERNRTQFDLNRTGGVRFYVNINGPWVQEIVDFEARHNYTGNKKSIELSTDPDLVSHEERKKYFVSCYKTLHAAGIDHKRIVILDKDFRYLMDELKPKVEPVKVDAESTNNAKPMNSQAPPLTGGVRTITAQEALEQRTLRILRYCGGDLEYLESKSKVLASEHNLEIGFSPDGDHVTGSTVDKKLSATFLTKTVEKGERYIHELSMREVGNTIRSIVMNSKGNLSTFEDLTGKASKDLSIDISISQDSKNIVGEKAKDGNLHKVSLELNGINGGKILSEMHKLEKNEQDDNTVREAVKRGYKP</sequence>
<name>A0AAX3IHE0_9PSED</name>
<feature type="region of interest" description="Disordered" evidence="1">
    <location>
        <begin position="478"/>
        <end position="497"/>
    </location>
</feature>
<organism evidence="2 3">
    <name type="scientific">Pseudomonas synxantha</name>
    <dbReference type="NCBI Taxonomy" id="47883"/>
    <lineage>
        <taxon>Bacteria</taxon>
        <taxon>Pseudomonadati</taxon>
        <taxon>Pseudomonadota</taxon>
        <taxon>Gammaproteobacteria</taxon>
        <taxon>Pseudomonadales</taxon>
        <taxon>Pseudomonadaceae</taxon>
        <taxon>Pseudomonas</taxon>
    </lineage>
</organism>
<evidence type="ECO:0000256" key="1">
    <source>
        <dbReference type="SAM" id="MobiDB-lite"/>
    </source>
</evidence>
<dbReference type="Proteomes" id="UP000306562">
    <property type="component" value="Chromosome"/>
</dbReference>